<gene>
    <name evidence="1" type="primary">sgt2</name>
    <name evidence="1" type="ORF">EV182_001528</name>
</gene>
<keyword evidence="2" id="KW-1185">Reference proteome</keyword>
<dbReference type="Proteomes" id="UP001145114">
    <property type="component" value="Unassembled WGS sequence"/>
</dbReference>
<sequence>MASNENTRKLVVSILDFLDRAVQNNVIFGDEAEGIEVAKQCIAEGFGLDASGDLSAYKVPNTLEDIFEKYSHSSADKASSGEFGSKHEEEDRAAKAEAKKKLGNEQLIKGNFQEAINLYTEAINLVDTNAIYYGNRAAAYSQLGDHGSAAADAQKAVELDPSYAKGYSRLGHAHYGLENYQAAIDAYSKGLELEPTNVNLQSSLNAAKTKLTESTSSVNTRETPTPGNATSSPLGGMDFASMLNNPAIMNMARNMMNSGGIDTLMKNPAIAKMAENVKKTGKFPDMSDLMSNPEIANLASNIASQPGATSGGNDSSGASSRSGDGGRSDKSADPLASLLNNPELAKMAQQFMGNNKDQKKQ</sequence>
<dbReference type="EMBL" id="JAMZIH010005371">
    <property type="protein sequence ID" value="KAJ1675305.1"/>
    <property type="molecule type" value="Genomic_DNA"/>
</dbReference>
<protein>
    <submittedName>
        <fullName evidence="1">Small glutamine-rich tetratricopeptide repeat-containing protein 2</fullName>
    </submittedName>
</protein>
<evidence type="ECO:0000313" key="2">
    <source>
        <dbReference type="Proteomes" id="UP001145114"/>
    </source>
</evidence>
<comment type="caution">
    <text evidence="1">The sequence shown here is derived from an EMBL/GenBank/DDBJ whole genome shotgun (WGS) entry which is preliminary data.</text>
</comment>
<organism evidence="1 2">
    <name type="scientific">Spiromyces aspiralis</name>
    <dbReference type="NCBI Taxonomy" id="68401"/>
    <lineage>
        <taxon>Eukaryota</taxon>
        <taxon>Fungi</taxon>
        <taxon>Fungi incertae sedis</taxon>
        <taxon>Zoopagomycota</taxon>
        <taxon>Kickxellomycotina</taxon>
        <taxon>Kickxellomycetes</taxon>
        <taxon>Kickxellales</taxon>
        <taxon>Kickxellaceae</taxon>
        <taxon>Spiromyces</taxon>
    </lineage>
</organism>
<reference evidence="1" key="1">
    <citation type="submission" date="2022-06" db="EMBL/GenBank/DDBJ databases">
        <title>Phylogenomic reconstructions and comparative analyses of Kickxellomycotina fungi.</title>
        <authorList>
            <person name="Reynolds N.K."/>
            <person name="Stajich J.E."/>
            <person name="Barry K."/>
            <person name="Grigoriev I.V."/>
            <person name="Crous P."/>
            <person name="Smith M.E."/>
        </authorList>
    </citation>
    <scope>NUCLEOTIDE SEQUENCE</scope>
    <source>
        <strain evidence="1">RSA 2271</strain>
    </source>
</reference>
<proteinExistence type="predicted"/>
<evidence type="ECO:0000313" key="1">
    <source>
        <dbReference type="EMBL" id="KAJ1675305.1"/>
    </source>
</evidence>
<accession>A0ACC1HFB7</accession>
<name>A0ACC1HFB7_9FUNG</name>